<sequence>MDSEAEDTKSQVENVELQTELEPVAKKAKKTKTKKKKEAPPIQAKVKVLREHPEKIPPFVGYFPSGFNPHKNPDDGSESESECDLTTRVYRNKNMSKRLQLVVSPTGSTVDFVGTSYSGEAAAGQRCMYALGVLDKATQILKVVPIAANKIFRLEPKVKGSDLSDKEPTSVVKEELTQKQKAEKVRALTNRYGTKKANKEAAKLEALRDDPESQKDLDVQMKNIVVNKQALEGTEAHISRNIPPYDASATTPQEAYQLDKIILRGEWDYLGDIFELLHLGPEVDISGYPTFVSNRIDKLRAIQDEDEKTKLCCIFSYLNHLIKFKDQHSMDGASSAKGHRIPSILRHKFSTMFAVSDTKRLPAEKIDLLISYVLVLTLFADEFRTDYSDIAKDLRMSSVSLREHFEHLGCKILSRKNVRYATLPVPLQFPLLRQKRRR</sequence>
<evidence type="ECO:0000256" key="3">
    <source>
        <dbReference type="ARBA" id="ARBA00022478"/>
    </source>
</evidence>
<proteinExistence type="inferred from homology"/>
<gene>
    <name evidence="7" type="ORF">O6P43_027588</name>
</gene>
<evidence type="ECO:0000256" key="5">
    <source>
        <dbReference type="ARBA" id="ARBA00023242"/>
    </source>
</evidence>
<dbReference type="GO" id="GO:0006351">
    <property type="term" value="P:DNA-templated transcription"/>
    <property type="evidence" value="ECO:0007669"/>
    <property type="project" value="InterPro"/>
</dbReference>
<evidence type="ECO:0000313" key="7">
    <source>
        <dbReference type="EMBL" id="KAJ7951562.1"/>
    </source>
</evidence>
<evidence type="ECO:0000313" key="8">
    <source>
        <dbReference type="Proteomes" id="UP001163823"/>
    </source>
</evidence>
<dbReference type="EMBL" id="JARAOO010000011">
    <property type="protein sequence ID" value="KAJ7951562.1"/>
    <property type="molecule type" value="Genomic_DNA"/>
</dbReference>
<dbReference type="AlphaFoldDB" id="A0AAD7L520"/>
<keyword evidence="5" id="KW-0539">Nucleus</keyword>
<feature type="region of interest" description="Disordered" evidence="6">
    <location>
        <begin position="60"/>
        <end position="83"/>
    </location>
</feature>
<dbReference type="GO" id="GO:0003677">
    <property type="term" value="F:DNA binding"/>
    <property type="evidence" value="ECO:0007669"/>
    <property type="project" value="InterPro"/>
</dbReference>
<feature type="compositionally biased region" description="Basic and acidic residues" evidence="6">
    <location>
        <begin position="1"/>
        <end position="10"/>
    </location>
</feature>
<feature type="region of interest" description="Disordered" evidence="6">
    <location>
        <begin position="1"/>
        <end position="43"/>
    </location>
</feature>
<dbReference type="InterPro" id="IPR009668">
    <property type="entry name" value="RNA_pol-assoc_fac_A49-like"/>
</dbReference>
<keyword evidence="8" id="KW-1185">Reference proteome</keyword>
<dbReference type="GO" id="GO:0005730">
    <property type="term" value="C:nucleolus"/>
    <property type="evidence" value="ECO:0007669"/>
    <property type="project" value="UniProtKB-SubCell"/>
</dbReference>
<comment type="subcellular location">
    <subcellularLocation>
        <location evidence="1">Nucleus</location>
        <location evidence="1">Nucleolus</location>
    </subcellularLocation>
</comment>
<dbReference type="KEGG" id="qsa:O6P43_027588"/>
<evidence type="ECO:0000256" key="4">
    <source>
        <dbReference type="ARBA" id="ARBA00023163"/>
    </source>
</evidence>
<name>A0AAD7L520_QUISA</name>
<feature type="compositionally biased region" description="Basic residues" evidence="6">
    <location>
        <begin position="26"/>
        <end position="37"/>
    </location>
</feature>
<comment type="similarity">
    <text evidence="2">Belongs to the eukaryotic RPA49/POLR1E RNA polymerase subunit family.</text>
</comment>
<keyword evidence="4" id="KW-0804">Transcription</keyword>
<comment type="caution">
    <text evidence="7">The sequence shown here is derived from an EMBL/GenBank/DDBJ whole genome shotgun (WGS) entry which is preliminary data.</text>
</comment>
<accession>A0AAD7L520</accession>
<keyword evidence="3 7" id="KW-0240">DNA-directed RNA polymerase</keyword>
<protein>
    <submittedName>
        <fullName evidence="7">DNA-directed RNA polymerase I subunit rpa49</fullName>
    </submittedName>
</protein>
<evidence type="ECO:0000256" key="2">
    <source>
        <dbReference type="ARBA" id="ARBA00009430"/>
    </source>
</evidence>
<organism evidence="7 8">
    <name type="scientific">Quillaja saponaria</name>
    <name type="common">Soap bark tree</name>
    <dbReference type="NCBI Taxonomy" id="32244"/>
    <lineage>
        <taxon>Eukaryota</taxon>
        <taxon>Viridiplantae</taxon>
        <taxon>Streptophyta</taxon>
        <taxon>Embryophyta</taxon>
        <taxon>Tracheophyta</taxon>
        <taxon>Spermatophyta</taxon>
        <taxon>Magnoliopsida</taxon>
        <taxon>eudicotyledons</taxon>
        <taxon>Gunneridae</taxon>
        <taxon>Pentapetalae</taxon>
        <taxon>rosids</taxon>
        <taxon>fabids</taxon>
        <taxon>Fabales</taxon>
        <taxon>Quillajaceae</taxon>
        <taxon>Quillaja</taxon>
    </lineage>
</organism>
<dbReference type="Proteomes" id="UP001163823">
    <property type="component" value="Chromosome 11"/>
</dbReference>
<dbReference type="PANTHER" id="PTHR14440">
    <property type="entry name" value="DNA-DIRECTED RNA POLYMERASE I SUBUNIT RPA49"/>
    <property type="match status" value="1"/>
</dbReference>
<reference evidence="7" key="1">
    <citation type="journal article" date="2023" name="Science">
        <title>Elucidation of the pathway for biosynthesis of saponin adjuvants from the soapbark tree.</title>
        <authorList>
            <person name="Reed J."/>
            <person name="Orme A."/>
            <person name="El-Demerdash A."/>
            <person name="Owen C."/>
            <person name="Martin L.B.B."/>
            <person name="Misra R.C."/>
            <person name="Kikuchi S."/>
            <person name="Rejzek M."/>
            <person name="Martin A.C."/>
            <person name="Harkess A."/>
            <person name="Leebens-Mack J."/>
            <person name="Louveau T."/>
            <person name="Stephenson M.J."/>
            <person name="Osbourn A."/>
        </authorList>
    </citation>
    <scope>NUCLEOTIDE SEQUENCE</scope>
    <source>
        <strain evidence="7">S10</strain>
    </source>
</reference>
<dbReference type="GO" id="GO:0000428">
    <property type="term" value="C:DNA-directed RNA polymerase complex"/>
    <property type="evidence" value="ECO:0007669"/>
    <property type="project" value="UniProtKB-KW"/>
</dbReference>
<evidence type="ECO:0000256" key="1">
    <source>
        <dbReference type="ARBA" id="ARBA00004604"/>
    </source>
</evidence>
<evidence type="ECO:0000256" key="6">
    <source>
        <dbReference type="SAM" id="MobiDB-lite"/>
    </source>
</evidence>
<dbReference type="Pfam" id="PF06870">
    <property type="entry name" value="RNA_pol_I_A49"/>
    <property type="match status" value="1"/>
</dbReference>